<dbReference type="InterPro" id="IPR027417">
    <property type="entry name" value="P-loop_NTPase"/>
</dbReference>
<dbReference type="SUPFAM" id="SSF52540">
    <property type="entry name" value="P-loop containing nucleoside triphosphate hydrolases"/>
    <property type="match status" value="1"/>
</dbReference>
<dbReference type="EC" id="6.3.5.11" evidence="7"/>
<dbReference type="InterPro" id="IPR011698">
    <property type="entry name" value="GATase_3"/>
</dbReference>
<protein>
    <recommendedName>
        <fullName evidence="7">Cobyrinate a,c-diamide synthase</fullName>
        <ecNumber evidence="7">6.3.5.11</ecNumber>
    </recommendedName>
    <alternativeName>
        <fullName evidence="7">Cobyrinic acid a,c-diamide synthetase</fullName>
    </alternativeName>
</protein>
<feature type="domain" description="CobQ/CobB/MinD/ParA nucleotide binding" evidence="8">
    <location>
        <begin position="7"/>
        <end position="183"/>
    </location>
</feature>
<keyword evidence="6 7" id="KW-0315">Glutamine amidotransferase</keyword>
<accession>A0AAE3E8R8</accession>
<evidence type="ECO:0000256" key="4">
    <source>
        <dbReference type="ARBA" id="ARBA00022840"/>
    </source>
</evidence>
<dbReference type="NCBIfam" id="NF002204">
    <property type="entry name" value="PRK01077.1"/>
    <property type="match status" value="1"/>
</dbReference>
<keyword evidence="3 7" id="KW-0547">Nucleotide-binding</keyword>
<evidence type="ECO:0000313" key="11">
    <source>
        <dbReference type="Proteomes" id="UP001198182"/>
    </source>
</evidence>
<dbReference type="GO" id="GO:0005524">
    <property type="term" value="F:ATP binding"/>
    <property type="evidence" value="ECO:0007669"/>
    <property type="project" value="UniProtKB-UniRule"/>
</dbReference>
<evidence type="ECO:0000313" key="10">
    <source>
        <dbReference type="EMBL" id="MCC2230100.1"/>
    </source>
</evidence>
<keyword evidence="2 7" id="KW-0436">Ligase</keyword>
<dbReference type="AlphaFoldDB" id="A0AAE3E8R8"/>
<dbReference type="InterPro" id="IPR029062">
    <property type="entry name" value="Class_I_gatase-like"/>
</dbReference>
<evidence type="ECO:0000259" key="9">
    <source>
        <dbReference type="Pfam" id="PF07685"/>
    </source>
</evidence>
<sequence length="453" mass="50998">MHLPRFLLAATSSGSGKTLLTCGILQALINRGKRVASFKCGPDYIDPMFHMRVVGTRSRNLDTYFTDEEMTRYLLARDCEDVELAVMEGVMGFYDGIGVSTQASSYDLARVTSTPVVLLVNGKGMSLSMVSMIEGMIHFREDANIQGVILNQVSQSTYGKLKDLIEKECKVRVLGYVPNVQDYVTGNRHLGLKNPEEIAEIRDRLNSLASILENCIDIDGLIRIADQAPHFYYHRPELPRLEKTIRVGIARDEAFCFYYEDNLELLRDMGAELVEFSPIRDKHLPEGIQALVLGGGYPEVFAEKLSANVIMREEIRQALESGMPCVAECGGFMYLHDEMEDMKRFSRPMVGFVRGRVYQSEAHGRHIGYIELTAAKDQMLGAKGTTIKAHEYHYFGSTDCGNSFHARKPSCSTEWECMHGTDTFSGGFPHLYYYSNPQAAFEFLKKGSQYVIR</sequence>
<comment type="domain">
    <text evidence="7">Comprises of two domains. The C-terminal domain contains the binding site for glutamine and catalyzes the hydrolysis of this substrate to glutamate and ammonia. The N-terminal domain is anticipated to bind ATP and cobyrinate and catalyzes the ultimate synthesis of the diamide product. The ammonia produced via the glutaminase domain is probably translocated to the adjacent domain via a molecular tunnel, where it reacts with an activated intermediate.</text>
</comment>
<dbReference type="GO" id="GO:0042242">
    <property type="term" value="F:cobyrinic acid a,c-diamide synthase activity"/>
    <property type="evidence" value="ECO:0007669"/>
    <property type="project" value="UniProtKB-UniRule"/>
</dbReference>
<keyword evidence="7" id="KW-0169">Cobalamin biosynthesis</keyword>
<evidence type="ECO:0000256" key="7">
    <source>
        <dbReference type="HAMAP-Rule" id="MF_00027"/>
    </source>
</evidence>
<feature type="domain" description="CobB/CobQ-like glutamine amidotransferase" evidence="9">
    <location>
        <begin position="246"/>
        <end position="394"/>
    </location>
</feature>
<feature type="site" description="Increases nucleophilicity of active site Cys" evidence="7">
    <location>
        <position position="430"/>
    </location>
</feature>
<dbReference type="SUPFAM" id="SSF52317">
    <property type="entry name" value="Class I glutamine amidotransferase-like"/>
    <property type="match status" value="1"/>
</dbReference>
<dbReference type="RefSeq" id="WP_308452807.1">
    <property type="nucleotide sequence ID" value="NZ_JAJEQR010000007.1"/>
</dbReference>
<dbReference type="GO" id="GO:0009236">
    <property type="term" value="P:cobalamin biosynthetic process"/>
    <property type="evidence" value="ECO:0007669"/>
    <property type="project" value="UniProtKB-UniRule"/>
</dbReference>
<dbReference type="InterPro" id="IPR002586">
    <property type="entry name" value="CobQ/CobB/MinD/ParA_Nub-bd_dom"/>
</dbReference>
<comment type="function">
    <text evidence="7">Catalyzes the ATP-dependent amidation of the two carboxylate groups at positions a and c of cobyrinate, using either L-glutamine or ammonia as the nitrogen source.</text>
</comment>
<proteinExistence type="inferred from homology"/>
<dbReference type="Gene3D" id="3.40.50.880">
    <property type="match status" value="1"/>
</dbReference>
<comment type="caution">
    <text evidence="10">The sequence shown here is derived from an EMBL/GenBank/DDBJ whole genome shotgun (WGS) entry which is preliminary data.</text>
</comment>
<comment type="similarity">
    <text evidence="7">Belongs to the CobB/CbiA family.</text>
</comment>
<evidence type="ECO:0000256" key="1">
    <source>
        <dbReference type="ARBA" id="ARBA00001946"/>
    </source>
</evidence>
<dbReference type="PROSITE" id="PS51274">
    <property type="entry name" value="GATASE_COBBQ"/>
    <property type="match status" value="1"/>
</dbReference>
<dbReference type="PANTHER" id="PTHR43873">
    <property type="entry name" value="COBYRINATE A,C-DIAMIDE SYNTHASE"/>
    <property type="match status" value="1"/>
</dbReference>
<keyword evidence="11" id="KW-1185">Reference proteome</keyword>
<feature type="active site" description="Nucleophile" evidence="7">
    <location>
        <position position="329"/>
    </location>
</feature>
<dbReference type="NCBIfam" id="TIGR00379">
    <property type="entry name" value="cobB"/>
    <property type="match status" value="1"/>
</dbReference>
<keyword evidence="4 7" id="KW-0067">ATP-binding</keyword>
<dbReference type="CDD" id="cd05388">
    <property type="entry name" value="CobB_N"/>
    <property type="match status" value="1"/>
</dbReference>
<dbReference type="Gene3D" id="3.40.50.300">
    <property type="entry name" value="P-loop containing nucleotide triphosphate hydrolases"/>
    <property type="match status" value="2"/>
</dbReference>
<dbReference type="Pfam" id="PF01656">
    <property type="entry name" value="CbiA"/>
    <property type="match status" value="1"/>
</dbReference>
<keyword evidence="5 7" id="KW-0460">Magnesium</keyword>
<dbReference type="InterPro" id="IPR004484">
    <property type="entry name" value="CbiA/CobB_synth"/>
</dbReference>
<dbReference type="EMBL" id="JAJEQR010000007">
    <property type="protein sequence ID" value="MCC2230100.1"/>
    <property type="molecule type" value="Genomic_DNA"/>
</dbReference>
<name>A0AAE3E8R8_9FIRM</name>
<comment type="cofactor">
    <cofactor evidence="1 7">
        <name>Mg(2+)</name>
        <dbReference type="ChEBI" id="CHEBI:18420"/>
    </cofactor>
</comment>
<reference evidence="10" key="1">
    <citation type="submission" date="2021-10" db="EMBL/GenBank/DDBJ databases">
        <title>Anaerobic single-cell dispensing facilitates the cultivation of human gut bacteria.</title>
        <authorList>
            <person name="Afrizal A."/>
        </authorList>
    </citation>
    <scope>NUCLEOTIDE SEQUENCE</scope>
    <source>
        <strain evidence="10">CLA-AA-H215</strain>
    </source>
</reference>
<comment type="miscellaneous">
    <text evidence="7">The a and c carboxylates of cobyrinate are activated for nucleophilic attack via formation of a phosphorylated intermediate by ATP. CbiA catalyzes first the amidation of the c-carboxylate, and then that of the a-carboxylate.</text>
</comment>
<evidence type="ECO:0000256" key="2">
    <source>
        <dbReference type="ARBA" id="ARBA00022598"/>
    </source>
</evidence>
<dbReference type="CDD" id="cd03130">
    <property type="entry name" value="GATase1_CobB"/>
    <property type="match status" value="1"/>
</dbReference>
<comment type="pathway">
    <text evidence="7">Cofactor biosynthesis; adenosylcobalamin biosynthesis; cob(II)yrinate a,c-diamide from sirohydrochlorin (anaerobic route): step 10/10.</text>
</comment>
<evidence type="ECO:0000256" key="3">
    <source>
        <dbReference type="ARBA" id="ARBA00022741"/>
    </source>
</evidence>
<dbReference type="HAMAP" id="MF_00027">
    <property type="entry name" value="CobB_CbiA"/>
    <property type="match status" value="1"/>
</dbReference>
<gene>
    <name evidence="7" type="primary">cbiA</name>
    <name evidence="10" type="ORF">LKD81_03670</name>
</gene>
<dbReference type="Pfam" id="PF07685">
    <property type="entry name" value="GATase_3"/>
    <property type="match status" value="1"/>
</dbReference>
<evidence type="ECO:0000256" key="6">
    <source>
        <dbReference type="ARBA" id="ARBA00022962"/>
    </source>
</evidence>
<dbReference type="PANTHER" id="PTHR43873:SF1">
    <property type="entry name" value="COBYRINATE A,C-DIAMIDE SYNTHASE"/>
    <property type="match status" value="1"/>
</dbReference>
<evidence type="ECO:0000256" key="5">
    <source>
        <dbReference type="ARBA" id="ARBA00022842"/>
    </source>
</evidence>
<organism evidence="10 11">
    <name type="scientific">Hominifimenecus microfluidus</name>
    <dbReference type="NCBI Taxonomy" id="2885348"/>
    <lineage>
        <taxon>Bacteria</taxon>
        <taxon>Bacillati</taxon>
        <taxon>Bacillota</taxon>
        <taxon>Clostridia</taxon>
        <taxon>Lachnospirales</taxon>
        <taxon>Lachnospiraceae</taxon>
        <taxon>Hominifimenecus</taxon>
    </lineage>
</organism>
<dbReference type="Proteomes" id="UP001198182">
    <property type="component" value="Unassembled WGS sequence"/>
</dbReference>
<evidence type="ECO:0000259" key="8">
    <source>
        <dbReference type="Pfam" id="PF01656"/>
    </source>
</evidence>
<comment type="catalytic activity">
    <reaction evidence="7">
        <text>cob(II)yrinate + 2 L-glutamine + 2 ATP + 2 H2O = cob(II)yrinate a,c diamide + 2 L-glutamate + 2 ADP + 2 phosphate + 2 H(+)</text>
        <dbReference type="Rhea" id="RHEA:26289"/>
        <dbReference type="ChEBI" id="CHEBI:15377"/>
        <dbReference type="ChEBI" id="CHEBI:15378"/>
        <dbReference type="ChEBI" id="CHEBI:29985"/>
        <dbReference type="ChEBI" id="CHEBI:30616"/>
        <dbReference type="ChEBI" id="CHEBI:43474"/>
        <dbReference type="ChEBI" id="CHEBI:58359"/>
        <dbReference type="ChEBI" id="CHEBI:58537"/>
        <dbReference type="ChEBI" id="CHEBI:58894"/>
        <dbReference type="ChEBI" id="CHEBI:456216"/>
        <dbReference type="EC" id="6.3.5.11"/>
    </reaction>
</comment>